<dbReference type="InterPro" id="IPR029063">
    <property type="entry name" value="SAM-dependent_MTases_sf"/>
</dbReference>
<keyword evidence="2 4" id="KW-0808">Transferase</keyword>
<dbReference type="InterPro" id="IPR002052">
    <property type="entry name" value="DNA_methylase_N6_adenine_CS"/>
</dbReference>
<dbReference type="InterPro" id="IPR017127">
    <property type="entry name" value="Ribosome_uL3_MTase"/>
</dbReference>
<dbReference type="STRING" id="1123367.GCA_000621305_02301"/>
<dbReference type="PANTHER" id="PTHR47806:SF1">
    <property type="entry name" value="RIBOSOMAL PROTEIN UL3 GLUTAMINE METHYLTRANSFERASE"/>
    <property type="match status" value="1"/>
</dbReference>
<keyword evidence="3 4" id="KW-0949">S-adenosyl-L-methionine</keyword>
<organism evidence="7 8">
    <name type="scientific">Thauera linaloolentis (strain DSM 12138 / JCM 21573 / CCUG 41526 / CIP 105981 / IAM 15112 / NBRC 102519 / 47Lol)</name>
    <dbReference type="NCBI Taxonomy" id="1123367"/>
    <lineage>
        <taxon>Bacteria</taxon>
        <taxon>Pseudomonadati</taxon>
        <taxon>Pseudomonadota</taxon>
        <taxon>Betaproteobacteria</taxon>
        <taxon>Rhodocyclales</taxon>
        <taxon>Zoogloeaceae</taxon>
        <taxon>Thauera</taxon>
    </lineage>
</organism>
<gene>
    <name evidence="4" type="primary">prmB</name>
    <name evidence="7" type="ORF">C666_02390</name>
</gene>
<dbReference type="PIRSF" id="PIRSF037167">
    <property type="entry name" value="Mtase_YfcB_prd"/>
    <property type="match status" value="1"/>
</dbReference>
<dbReference type="SUPFAM" id="SSF53335">
    <property type="entry name" value="S-adenosyl-L-methionine-dependent methyltransferases"/>
    <property type="match status" value="1"/>
</dbReference>
<keyword evidence="8" id="KW-1185">Reference proteome</keyword>
<dbReference type="InterPro" id="IPR004556">
    <property type="entry name" value="HemK-like"/>
</dbReference>
<evidence type="ECO:0000256" key="4">
    <source>
        <dbReference type="HAMAP-Rule" id="MF_02125"/>
    </source>
</evidence>
<dbReference type="NCBIfam" id="TIGR03533">
    <property type="entry name" value="L3_gln_methyl"/>
    <property type="match status" value="1"/>
</dbReference>
<dbReference type="eggNOG" id="COG2890">
    <property type="taxonomic scope" value="Bacteria"/>
</dbReference>
<evidence type="ECO:0000313" key="8">
    <source>
        <dbReference type="Proteomes" id="UP000013232"/>
    </source>
</evidence>
<evidence type="ECO:0000313" key="7">
    <source>
        <dbReference type="EMBL" id="ENO90276.1"/>
    </source>
</evidence>
<sequence>MNTSMSTHNEHPHSSCDHEHCDHDHGDDHEHEHGPLVELVTVRDWLRYAVTRFNRAGIFCGHGVNDAYDEAAWLLLGSLALPLDRLEPFLDACIPIEERIALLEAIERRATERVPTAYILGEAWLGDFRFTVDERVIVPRSFFAELLEDGLAGWIDEPEQIGSALDMCTGSGCLAVLMAHAFPDAAVTGADLSQDALDVALRNVADYGLGERIELVRSDVFSALEGRRYDLILSNPPYVTADAMDALPPEYLHEPHMALAAGDDGLDVVRRLIAEGAAHLNPNGLLAVEVGHNRDIVEHAFPNLPFNWLSTRGGDDMVFVLRREDLPGGQS</sequence>
<dbReference type="NCBIfam" id="TIGR00536">
    <property type="entry name" value="hemK_fam"/>
    <property type="match status" value="1"/>
</dbReference>
<evidence type="ECO:0000259" key="6">
    <source>
        <dbReference type="Pfam" id="PF05175"/>
    </source>
</evidence>
<dbReference type="Gene3D" id="3.40.50.150">
    <property type="entry name" value="Vaccinia Virus protein VP39"/>
    <property type="match status" value="1"/>
</dbReference>
<name>N6Y7L4_THAL4</name>
<dbReference type="EC" id="2.1.1.298" evidence="4"/>
<evidence type="ECO:0000256" key="5">
    <source>
        <dbReference type="SAM" id="MobiDB-lite"/>
    </source>
</evidence>
<comment type="similarity">
    <text evidence="4">Belongs to the protein N5-glutamine methyltransferase family. PrmB subfamily.</text>
</comment>
<dbReference type="InterPro" id="IPR007848">
    <property type="entry name" value="Small_mtfrase_dom"/>
</dbReference>
<accession>N6Y7L4</accession>
<dbReference type="AlphaFoldDB" id="N6Y7L4"/>
<keyword evidence="1 4" id="KW-0489">Methyltransferase</keyword>
<dbReference type="PANTHER" id="PTHR47806">
    <property type="entry name" value="50S RIBOSOMAL PROTEIN L3 GLUTAMINE METHYLTRANSFERASE"/>
    <property type="match status" value="1"/>
</dbReference>
<dbReference type="Pfam" id="PF05175">
    <property type="entry name" value="MTS"/>
    <property type="match status" value="1"/>
</dbReference>
<dbReference type="GO" id="GO:0036009">
    <property type="term" value="F:protein-glutamine N-methyltransferase activity"/>
    <property type="evidence" value="ECO:0007669"/>
    <property type="project" value="UniProtKB-UniRule"/>
</dbReference>
<feature type="domain" description="Methyltransferase small" evidence="6">
    <location>
        <begin position="160"/>
        <end position="243"/>
    </location>
</feature>
<evidence type="ECO:0000256" key="1">
    <source>
        <dbReference type="ARBA" id="ARBA00022603"/>
    </source>
</evidence>
<dbReference type="HAMAP" id="MF_02125">
    <property type="entry name" value="L3_methyltr_PrmB"/>
    <property type="match status" value="1"/>
</dbReference>
<evidence type="ECO:0000256" key="3">
    <source>
        <dbReference type="ARBA" id="ARBA00022691"/>
    </source>
</evidence>
<proteinExistence type="inferred from homology"/>
<comment type="function">
    <text evidence="4">Methylates ribosomal protein uL3 on a specific glutamine residue.</text>
</comment>
<protein>
    <recommendedName>
        <fullName evidence="4">Ribosomal protein uL3 glutamine methyltransferase</fullName>
        <shortName evidence="4">uL3 MTase</shortName>
        <ecNumber evidence="4">2.1.1.298</ecNumber>
    </recommendedName>
    <alternativeName>
        <fullName evidence="4">N5-glutamine methyltransferase PrmB</fullName>
    </alternativeName>
</protein>
<comment type="catalytic activity">
    <reaction evidence="4">
        <text>L-glutaminyl-[ribosomal protein uL3] + S-adenosyl-L-methionine = N(5)-methyl-L-glutaminyl-[ribosomal protein uL3] + S-adenosyl-L-homocysteine + H(+)</text>
        <dbReference type="Rhea" id="RHEA:45020"/>
        <dbReference type="Rhea" id="RHEA-COMP:11063"/>
        <dbReference type="Rhea" id="RHEA-COMP:11064"/>
        <dbReference type="ChEBI" id="CHEBI:15378"/>
        <dbReference type="ChEBI" id="CHEBI:30011"/>
        <dbReference type="ChEBI" id="CHEBI:57856"/>
        <dbReference type="ChEBI" id="CHEBI:59789"/>
        <dbReference type="ChEBI" id="CHEBI:61891"/>
        <dbReference type="EC" id="2.1.1.298"/>
    </reaction>
</comment>
<dbReference type="EMBL" id="AMXE01000004">
    <property type="protein sequence ID" value="ENO90276.1"/>
    <property type="molecule type" value="Genomic_DNA"/>
</dbReference>
<evidence type="ECO:0000256" key="2">
    <source>
        <dbReference type="ARBA" id="ARBA00022679"/>
    </source>
</evidence>
<dbReference type="PROSITE" id="PS00092">
    <property type="entry name" value="N6_MTASE"/>
    <property type="match status" value="1"/>
</dbReference>
<comment type="caution">
    <text evidence="7">The sequence shown here is derived from an EMBL/GenBank/DDBJ whole genome shotgun (WGS) entry which is preliminary data.</text>
</comment>
<dbReference type="CDD" id="cd02440">
    <property type="entry name" value="AdoMet_MTases"/>
    <property type="match status" value="1"/>
</dbReference>
<feature type="region of interest" description="Disordered" evidence="5">
    <location>
        <begin position="1"/>
        <end position="32"/>
    </location>
</feature>
<feature type="compositionally biased region" description="Basic and acidic residues" evidence="5">
    <location>
        <begin position="8"/>
        <end position="32"/>
    </location>
</feature>
<reference evidence="7 8" key="1">
    <citation type="submission" date="2012-09" db="EMBL/GenBank/DDBJ databases">
        <title>Draft Genome Sequences of 6 Strains from Genus Thauera.</title>
        <authorList>
            <person name="Liu B."/>
            <person name="Shapleigh J.P."/>
            <person name="Frostegard A.H."/>
        </authorList>
    </citation>
    <scope>NUCLEOTIDE SEQUENCE [LARGE SCALE GENOMIC DNA]</scope>
    <source>
        <strain evidence="8">47Lol / DSM 12138</strain>
    </source>
</reference>
<dbReference type="GO" id="GO:0003676">
    <property type="term" value="F:nucleic acid binding"/>
    <property type="evidence" value="ECO:0007669"/>
    <property type="project" value="InterPro"/>
</dbReference>
<dbReference type="GO" id="GO:0005829">
    <property type="term" value="C:cytosol"/>
    <property type="evidence" value="ECO:0007669"/>
    <property type="project" value="TreeGrafter"/>
</dbReference>
<dbReference type="Proteomes" id="UP000013232">
    <property type="component" value="Unassembled WGS sequence"/>
</dbReference>
<dbReference type="GO" id="GO:0032259">
    <property type="term" value="P:methylation"/>
    <property type="evidence" value="ECO:0007669"/>
    <property type="project" value="UniProtKB-KW"/>
</dbReference>